<proteinExistence type="predicted"/>
<evidence type="ECO:0000313" key="2">
    <source>
        <dbReference type="EMBL" id="POR32511.1"/>
    </source>
</evidence>
<accession>A0A2S4KQP3</accession>
<feature type="domain" description="Cupin type-2" evidence="1">
    <location>
        <begin position="104"/>
        <end position="170"/>
    </location>
</feature>
<dbReference type="InterPro" id="IPR014710">
    <property type="entry name" value="RmlC-like_jellyroll"/>
</dbReference>
<dbReference type="EMBL" id="PKSG01000834">
    <property type="protein sequence ID" value="POR32511.1"/>
    <property type="molecule type" value="Genomic_DNA"/>
</dbReference>
<evidence type="ECO:0000313" key="3">
    <source>
        <dbReference type="Proteomes" id="UP000237481"/>
    </source>
</evidence>
<dbReference type="AlphaFoldDB" id="A0A2S4KQP3"/>
<dbReference type="Gene3D" id="2.60.120.10">
    <property type="entry name" value="Jelly Rolls"/>
    <property type="match status" value="1"/>
</dbReference>
<dbReference type="InterPro" id="IPR047142">
    <property type="entry name" value="OryJ/VirC-like"/>
</dbReference>
<name>A0A2S4KQP3_9HYPO</name>
<protein>
    <submittedName>
        <fullName evidence="2">Cupin domain-containing protein</fullName>
    </submittedName>
</protein>
<organism evidence="2 3">
    <name type="scientific">Tolypocladium paradoxum</name>
    <dbReference type="NCBI Taxonomy" id="94208"/>
    <lineage>
        <taxon>Eukaryota</taxon>
        <taxon>Fungi</taxon>
        <taxon>Dikarya</taxon>
        <taxon>Ascomycota</taxon>
        <taxon>Pezizomycotina</taxon>
        <taxon>Sordariomycetes</taxon>
        <taxon>Hypocreomycetidae</taxon>
        <taxon>Hypocreales</taxon>
        <taxon>Ophiocordycipitaceae</taxon>
        <taxon>Tolypocladium</taxon>
    </lineage>
</organism>
<dbReference type="InterPro" id="IPR013096">
    <property type="entry name" value="Cupin_2"/>
</dbReference>
<dbReference type="Proteomes" id="UP000237481">
    <property type="component" value="Unassembled WGS sequence"/>
</dbReference>
<evidence type="ECO:0000259" key="1">
    <source>
        <dbReference type="Pfam" id="PF07883"/>
    </source>
</evidence>
<dbReference type="PANTHER" id="PTHR36156">
    <property type="entry name" value="SLR2101 PROTEIN"/>
    <property type="match status" value="1"/>
</dbReference>
<dbReference type="CDD" id="cd02231">
    <property type="entry name" value="cupin_BLL6423-like"/>
    <property type="match status" value="1"/>
</dbReference>
<keyword evidence="3" id="KW-1185">Reference proteome</keyword>
<sequence length="200" mass="21915">MGPPPQRAELHPALDYGMRTVQRHITTLDSQGKSVFVPDQDLLYCNRGGYAVSWTYATSEFPAMLSDNKDLNGFLTRDPESKSSVVHTGSRIVNDGGITINTTNFAPGTETVMHRTVSLDFVAVVEGEMELELDSGEKVLLKPGDSIIQRQTNHLWRNPSMDKPARIVSMITPAQSVTIDGKAMSTEGFSLDSMGKPRST</sequence>
<comment type="caution">
    <text evidence="2">The sequence shown here is derived from an EMBL/GenBank/DDBJ whole genome shotgun (WGS) entry which is preliminary data.</text>
</comment>
<reference evidence="2 3" key="1">
    <citation type="submission" date="2018-01" db="EMBL/GenBank/DDBJ databases">
        <title>Harnessing the power of phylogenomics to disentangle the directionality and signatures of interkingdom host jumping in the parasitic fungal genus Tolypocladium.</title>
        <authorList>
            <person name="Quandt C.A."/>
            <person name="Patterson W."/>
            <person name="Spatafora J.W."/>
        </authorList>
    </citation>
    <scope>NUCLEOTIDE SEQUENCE [LARGE SCALE GENOMIC DNA]</scope>
    <source>
        <strain evidence="2 3">NRBC 100945</strain>
    </source>
</reference>
<dbReference type="InterPro" id="IPR011051">
    <property type="entry name" value="RmlC_Cupin_sf"/>
</dbReference>
<dbReference type="PANTHER" id="PTHR36156:SF2">
    <property type="entry name" value="CUPIN TYPE-2 DOMAIN-CONTAINING PROTEIN"/>
    <property type="match status" value="1"/>
</dbReference>
<dbReference type="Pfam" id="PF07883">
    <property type="entry name" value="Cupin_2"/>
    <property type="match status" value="1"/>
</dbReference>
<gene>
    <name evidence="2" type="ORF">TPAR_07283</name>
</gene>
<dbReference type="SUPFAM" id="SSF51182">
    <property type="entry name" value="RmlC-like cupins"/>
    <property type="match status" value="1"/>
</dbReference>
<dbReference type="OrthoDB" id="5840532at2759"/>
<dbReference type="STRING" id="94208.A0A2S4KQP3"/>